<dbReference type="AlphaFoldDB" id="A0A3P8VVA7"/>
<proteinExistence type="inferred from homology"/>
<evidence type="ECO:0000256" key="8">
    <source>
        <dbReference type="ARBA" id="ARBA00023224"/>
    </source>
</evidence>
<dbReference type="PRINTS" id="PR00237">
    <property type="entry name" value="GPCRRHODOPSN"/>
</dbReference>
<evidence type="ECO:0000256" key="9">
    <source>
        <dbReference type="RuleBase" id="RU000688"/>
    </source>
</evidence>
<dbReference type="InterPro" id="IPR017452">
    <property type="entry name" value="GPCR_Rhodpsn_7TM"/>
</dbReference>
<evidence type="ECO:0000256" key="2">
    <source>
        <dbReference type="ARBA" id="ARBA00022475"/>
    </source>
</evidence>
<dbReference type="GeneTree" id="ENSGT00950000182934"/>
<sequence length="203" mass="22345">MASEGNMNGSKVADMNPCSAAYNSEPSVLCLLLYVFLGIVSFITVCGNLLVIISIFYFKQLHTPTNALILSLAVADLLVGLLVFPFTMVLFVNSCSYSGNLACQVRGSFDVSLSTCSILNLCCISVDRYYAVCQPLTYRSKINQRVVLIMVTFCWSLSAIIGIIYLVVEMHNLTHTNTQPSQSCTCRFFCCCISSLIGQEELY</sequence>
<dbReference type="GO" id="GO:0001594">
    <property type="term" value="F:trace-amine receptor activity"/>
    <property type="evidence" value="ECO:0007669"/>
    <property type="project" value="TreeGrafter"/>
</dbReference>
<keyword evidence="8 9" id="KW-0807">Transducer</keyword>
<evidence type="ECO:0000256" key="1">
    <source>
        <dbReference type="ARBA" id="ARBA00004651"/>
    </source>
</evidence>
<evidence type="ECO:0000313" key="12">
    <source>
        <dbReference type="Ensembl" id="ENSCSEP00000018259.1"/>
    </source>
</evidence>
<evidence type="ECO:0000259" key="11">
    <source>
        <dbReference type="PROSITE" id="PS50262"/>
    </source>
</evidence>
<dbReference type="PROSITE" id="PS00237">
    <property type="entry name" value="G_PROTEIN_RECEP_F1_1"/>
    <property type="match status" value="1"/>
</dbReference>
<reference evidence="12" key="2">
    <citation type="submission" date="2025-09" db="UniProtKB">
        <authorList>
            <consortium name="Ensembl"/>
        </authorList>
    </citation>
    <scope>IDENTIFICATION</scope>
</reference>
<feature type="transmembrane region" description="Helical" evidence="10">
    <location>
        <begin position="31"/>
        <end position="58"/>
    </location>
</feature>
<dbReference type="OMA" id="CIVVCTE"/>
<keyword evidence="7 9" id="KW-0675">Receptor</keyword>
<evidence type="ECO:0000256" key="5">
    <source>
        <dbReference type="ARBA" id="ARBA00023040"/>
    </source>
</evidence>
<reference evidence="12" key="1">
    <citation type="submission" date="2025-08" db="UniProtKB">
        <authorList>
            <consortium name="Ensembl"/>
        </authorList>
    </citation>
    <scope>IDENTIFICATION</scope>
</reference>
<keyword evidence="5 9" id="KW-0297">G-protein coupled receptor</keyword>
<name>A0A3P8VVA7_CYNSE</name>
<dbReference type="Proteomes" id="UP000265120">
    <property type="component" value="Unassembled WGS sequence"/>
</dbReference>
<dbReference type="SUPFAM" id="SSF81321">
    <property type="entry name" value="Family A G protein-coupled receptor-like"/>
    <property type="match status" value="1"/>
</dbReference>
<evidence type="ECO:0000256" key="10">
    <source>
        <dbReference type="SAM" id="Phobius"/>
    </source>
</evidence>
<keyword evidence="6 10" id="KW-0472">Membrane</keyword>
<dbReference type="GO" id="GO:0005886">
    <property type="term" value="C:plasma membrane"/>
    <property type="evidence" value="ECO:0007669"/>
    <property type="project" value="UniProtKB-SubCell"/>
</dbReference>
<protein>
    <recommendedName>
        <fullName evidence="11">G-protein coupled receptors family 1 profile domain-containing protein</fullName>
    </recommendedName>
</protein>
<keyword evidence="4 10" id="KW-1133">Transmembrane helix</keyword>
<dbReference type="Pfam" id="PF00001">
    <property type="entry name" value="7tm_1"/>
    <property type="match status" value="1"/>
</dbReference>
<keyword evidence="13" id="KW-1185">Reference proteome</keyword>
<keyword evidence="3 9" id="KW-0812">Transmembrane</keyword>
<feature type="domain" description="G-protein coupled receptors family 1 profile" evidence="11">
    <location>
        <begin position="47"/>
        <end position="203"/>
    </location>
</feature>
<dbReference type="Gene3D" id="1.20.1070.10">
    <property type="entry name" value="Rhodopsin 7-helix transmembrane proteins"/>
    <property type="match status" value="1"/>
</dbReference>
<organism evidence="12 13">
    <name type="scientific">Cynoglossus semilaevis</name>
    <name type="common">Tongue sole</name>
    <dbReference type="NCBI Taxonomy" id="244447"/>
    <lineage>
        <taxon>Eukaryota</taxon>
        <taxon>Metazoa</taxon>
        <taxon>Chordata</taxon>
        <taxon>Craniata</taxon>
        <taxon>Vertebrata</taxon>
        <taxon>Euteleostomi</taxon>
        <taxon>Actinopterygii</taxon>
        <taxon>Neopterygii</taxon>
        <taxon>Teleostei</taxon>
        <taxon>Neoteleostei</taxon>
        <taxon>Acanthomorphata</taxon>
        <taxon>Carangaria</taxon>
        <taxon>Pleuronectiformes</taxon>
        <taxon>Pleuronectoidei</taxon>
        <taxon>Cynoglossidae</taxon>
        <taxon>Cynoglossinae</taxon>
        <taxon>Cynoglossus</taxon>
    </lineage>
</organism>
<dbReference type="InParanoid" id="A0A3P8VVA7"/>
<dbReference type="Ensembl" id="ENSCSET00000018484.1">
    <property type="protein sequence ID" value="ENSCSEP00000018259.1"/>
    <property type="gene ID" value="ENSCSEG00000011719.1"/>
</dbReference>
<dbReference type="InterPro" id="IPR050569">
    <property type="entry name" value="TAAR"/>
</dbReference>
<dbReference type="PANTHER" id="PTHR24249">
    <property type="entry name" value="HISTAMINE RECEPTOR-RELATED G-PROTEIN COUPLED RECEPTOR"/>
    <property type="match status" value="1"/>
</dbReference>
<accession>A0A3P8VVA7</accession>
<evidence type="ECO:0000313" key="13">
    <source>
        <dbReference type="Proteomes" id="UP000265120"/>
    </source>
</evidence>
<evidence type="ECO:0000256" key="6">
    <source>
        <dbReference type="ARBA" id="ARBA00023136"/>
    </source>
</evidence>
<keyword evidence="2" id="KW-1003">Cell membrane</keyword>
<evidence type="ECO:0000256" key="3">
    <source>
        <dbReference type="ARBA" id="ARBA00022692"/>
    </source>
</evidence>
<evidence type="ECO:0000256" key="4">
    <source>
        <dbReference type="ARBA" id="ARBA00022989"/>
    </source>
</evidence>
<evidence type="ECO:0000256" key="7">
    <source>
        <dbReference type="ARBA" id="ARBA00023170"/>
    </source>
</evidence>
<dbReference type="InterPro" id="IPR000276">
    <property type="entry name" value="GPCR_Rhodpsn"/>
</dbReference>
<dbReference type="PROSITE" id="PS50262">
    <property type="entry name" value="G_PROTEIN_RECEP_F1_2"/>
    <property type="match status" value="1"/>
</dbReference>
<feature type="transmembrane region" description="Helical" evidence="10">
    <location>
        <begin position="70"/>
        <end position="92"/>
    </location>
</feature>
<comment type="similarity">
    <text evidence="9">Belongs to the G-protein coupled receptor 1 family.</text>
</comment>
<comment type="subcellular location">
    <subcellularLocation>
        <location evidence="1">Cell membrane</location>
        <topology evidence="1">Multi-pass membrane protein</topology>
    </subcellularLocation>
</comment>
<feature type="transmembrane region" description="Helical" evidence="10">
    <location>
        <begin position="146"/>
        <end position="168"/>
    </location>
</feature>
<dbReference type="PANTHER" id="PTHR24249:SF415">
    <property type="entry name" value="TRACE AMINE-ASSOCIATED RECEPTOR 1"/>
    <property type="match status" value="1"/>
</dbReference>